<accession>A0ABS9WBE6</accession>
<evidence type="ECO:0000313" key="4">
    <source>
        <dbReference type="EMBL" id="MCI0756620.1"/>
    </source>
</evidence>
<comment type="caution">
    <text evidence="4">The sequence shown here is derived from an EMBL/GenBank/DDBJ whole genome shotgun (WGS) entry which is preliminary data.</text>
</comment>
<dbReference type="Pfam" id="PF01467">
    <property type="entry name" value="CTP_transf_like"/>
    <property type="match status" value="1"/>
</dbReference>
<proteinExistence type="predicted"/>
<evidence type="ECO:0000259" key="3">
    <source>
        <dbReference type="Pfam" id="PF01467"/>
    </source>
</evidence>
<keyword evidence="5" id="KW-1185">Reference proteome</keyword>
<dbReference type="InterPro" id="IPR050385">
    <property type="entry name" value="Archaeal_FAD_synthase"/>
</dbReference>
<dbReference type="InterPro" id="IPR004821">
    <property type="entry name" value="Cyt_trans-like"/>
</dbReference>
<dbReference type="Proteomes" id="UP001201985">
    <property type="component" value="Unassembled WGS sequence"/>
</dbReference>
<sequence length="144" mass="16120">MSGRARCVITFGTYDLFHIGHLRILQRARALGSRLVVGVSTDALNYSKKGLRPVFPQDERMSIVASLQHVDEVFAEESLELKGEYIRHYRADVLVMGDDWAGRFDQYKDICEVVYLPRTEGISTTSIKHGLARPALAPVVQAVS</sequence>
<organism evidence="4 5">
    <name type="scientific">Teichococcus vastitatis</name>
    <dbReference type="NCBI Taxonomy" id="2307076"/>
    <lineage>
        <taxon>Bacteria</taxon>
        <taxon>Pseudomonadati</taxon>
        <taxon>Pseudomonadota</taxon>
        <taxon>Alphaproteobacteria</taxon>
        <taxon>Acetobacterales</taxon>
        <taxon>Roseomonadaceae</taxon>
        <taxon>Roseomonas</taxon>
    </lineage>
</organism>
<dbReference type="Gene3D" id="3.40.50.620">
    <property type="entry name" value="HUPs"/>
    <property type="match status" value="1"/>
</dbReference>
<keyword evidence="2 4" id="KW-0548">Nucleotidyltransferase</keyword>
<dbReference type="InterPro" id="IPR014729">
    <property type="entry name" value="Rossmann-like_a/b/a_fold"/>
</dbReference>
<dbReference type="PANTHER" id="PTHR43793">
    <property type="entry name" value="FAD SYNTHASE"/>
    <property type="match status" value="1"/>
</dbReference>
<dbReference type="RefSeq" id="WP_120007180.1">
    <property type="nucleotide sequence ID" value="NZ_JALBUU010000125.1"/>
</dbReference>
<evidence type="ECO:0000313" key="5">
    <source>
        <dbReference type="Proteomes" id="UP001201985"/>
    </source>
</evidence>
<dbReference type="GO" id="GO:0016779">
    <property type="term" value="F:nucleotidyltransferase activity"/>
    <property type="evidence" value="ECO:0007669"/>
    <property type="project" value="UniProtKB-KW"/>
</dbReference>
<evidence type="ECO:0000256" key="2">
    <source>
        <dbReference type="ARBA" id="ARBA00022695"/>
    </source>
</evidence>
<gene>
    <name evidence="4" type="ORF">MON41_23575</name>
</gene>
<dbReference type="NCBIfam" id="TIGR00125">
    <property type="entry name" value="cyt_tran_rel"/>
    <property type="match status" value="1"/>
</dbReference>
<name>A0ABS9WBE6_9PROT</name>
<evidence type="ECO:0000256" key="1">
    <source>
        <dbReference type="ARBA" id="ARBA00022679"/>
    </source>
</evidence>
<keyword evidence="1" id="KW-0808">Transferase</keyword>
<protein>
    <submittedName>
        <fullName evidence="4">Adenylyltransferase/cytidyltransferase family protein</fullName>
    </submittedName>
</protein>
<dbReference type="SUPFAM" id="SSF52374">
    <property type="entry name" value="Nucleotidylyl transferase"/>
    <property type="match status" value="1"/>
</dbReference>
<feature type="domain" description="Cytidyltransferase-like" evidence="3">
    <location>
        <begin position="9"/>
        <end position="129"/>
    </location>
</feature>
<reference evidence="4 5" key="1">
    <citation type="submission" date="2022-03" db="EMBL/GenBank/DDBJ databases">
        <title>Complete genome analysis of Roseomonas KG 17.1 : a prolific producer of plant growth promoters.</title>
        <authorList>
            <person name="Saadouli I."/>
            <person name="Najjari A."/>
            <person name="Mosbah A."/>
            <person name="Ouzari H.I."/>
        </authorList>
    </citation>
    <scope>NUCLEOTIDE SEQUENCE [LARGE SCALE GENOMIC DNA]</scope>
    <source>
        <strain evidence="4 5">KG17-1</strain>
    </source>
</reference>
<dbReference type="EMBL" id="JALBUU010000125">
    <property type="protein sequence ID" value="MCI0756620.1"/>
    <property type="molecule type" value="Genomic_DNA"/>
</dbReference>
<dbReference type="PANTHER" id="PTHR43793:SF1">
    <property type="entry name" value="FAD SYNTHASE"/>
    <property type="match status" value="1"/>
</dbReference>